<dbReference type="Pfam" id="PF01418">
    <property type="entry name" value="HTH_6"/>
    <property type="match status" value="1"/>
</dbReference>
<comment type="caution">
    <text evidence="7">The sequence shown here is derived from an EMBL/GenBank/DDBJ whole genome shotgun (WGS) entry which is preliminary data.</text>
</comment>
<dbReference type="Pfam" id="PF01380">
    <property type="entry name" value="SIS"/>
    <property type="match status" value="1"/>
</dbReference>
<feature type="compositionally biased region" description="Basic and acidic residues" evidence="4">
    <location>
        <begin position="300"/>
        <end position="320"/>
    </location>
</feature>
<dbReference type="PROSITE" id="PS51071">
    <property type="entry name" value="HTH_RPIR"/>
    <property type="match status" value="1"/>
</dbReference>
<keyword evidence="3" id="KW-0804">Transcription</keyword>
<dbReference type="InterPro" id="IPR000281">
    <property type="entry name" value="HTH_RpiR"/>
</dbReference>
<dbReference type="PANTHER" id="PTHR30514:SF18">
    <property type="entry name" value="RPIR-FAMILY TRANSCRIPTIONAL REGULATOR"/>
    <property type="match status" value="1"/>
</dbReference>
<dbReference type="RefSeq" id="WP_114442151.1">
    <property type="nucleotide sequence ID" value="NZ_QOZG01000009.1"/>
</dbReference>
<feature type="domain" description="SIS" evidence="6">
    <location>
        <begin position="129"/>
        <end position="268"/>
    </location>
</feature>
<dbReference type="InterPro" id="IPR035472">
    <property type="entry name" value="RpiR-like_SIS"/>
</dbReference>
<keyword evidence="2" id="KW-0238">DNA-binding</keyword>
<dbReference type="OrthoDB" id="9814676at2"/>
<dbReference type="SUPFAM" id="SSF53697">
    <property type="entry name" value="SIS domain"/>
    <property type="match status" value="1"/>
</dbReference>
<sequence length="320" mass="34020">MATLPGNPSIAQRIAHAALSPSHRQIADYVLDHPLRVAAMPIDELASVTGVSIATANRFARALGFEGYAQFRAALVLGFESALAPVEKLRSRLDQSAGVADVFAAVLADMAGNIERTRQGLDRQECARAVEAILGASRVFIVGFGSSSWLGGLLLRNLELYCENVQLLTSIEGSSYAARALHRLRPDDLVIAIAFPRYFSDTVLLASRAHEAGIGLLALTDSANSPIASMSSIALYANADSQYYANSEASALAMIEALSSAVAHASERSVKAAEQLTEAVLPWLHGSHSGRLRPVAEGPASKERDETAVSRKKLASKEPE</sequence>
<dbReference type="PANTHER" id="PTHR30514">
    <property type="entry name" value="GLUCOKINASE"/>
    <property type="match status" value="1"/>
</dbReference>
<accession>A0A368JYD2</accession>
<evidence type="ECO:0000313" key="8">
    <source>
        <dbReference type="Proteomes" id="UP000253420"/>
    </source>
</evidence>
<dbReference type="AlphaFoldDB" id="A0A368JYD2"/>
<dbReference type="PROSITE" id="PS51464">
    <property type="entry name" value="SIS"/>
    <property type="match status" value="1"/>
</dbReference>
<dbReference type="GO" id="GO:1901135">
    <property type="term" value="P:carbohydrate derivative metabolic process"/>
    <property type="evidence" value="ECO:0007669"/>
    <property type="project" value="InterPro"/>
</dbReference>
<evidence type="ECO:0000313" key="7">
    <source>
        <dbReference type="EMBL" id="RCS22156.1"/>
    </source>
</evidence>
<protein>
    <submittedName>
        <fullName evidence="7">MurR/RpiR family transcriptional regulator</fullName>
    </submittedName>
</protein>
<dbReference type="EMBL" id="QOZG01000009">
    <property type="protein sequence ID" value="RCS22156.1"/>
    <property type="molecule type" value="Genomic_DNA"/>
</dbReference>
<evidence type="ECO:0000256" key="3">
    <source>
        <dbReference type="ARBA" id="ARBA00023163"/>
    </source>
</evidence>
<dbReference type="Gene3D" id="3.40.50.10490">
    <property type="entry name" value="Glucose-6-phosphate isomerase like protein, domain 1"/>
    <property type="match status" value="1"/>
</dbReference>
<evidence type="ECO:0000259" key="6">
    <source>
        <dbReference type="PROSITE" id="PS51464"/>
    </source>
</evidence>
<dbReference type="InterPro" id="IPR001347">
    <property type="entry name" value="SIS_dom"/>
</dbReference>
<feature type="domain" description="HTH rpiR-type" evidence="5">
    <location>
        <begin position="6"/>
        <end position="82"/>
    </location>
</feature>
<dbReference type="InterPro" id="IPR036388">
    <property type="entry name" value="WH-like_DNA-bd_sf"/>
</dbReference>
<dbReference type="SUPFAM" id="SSF46689">
    <property type="entry name" value="Homeodomain-like"/>
    <property type="match status" value="1"/>
</dbReference>
<evidence type="ECO:0000259" key="5">
    <source>
        <dbReference type="PROSITE" id="PS51071"/>
    </source>
</evidence>
<dbReference type="InterPro" id="IPR047640">
    <property type="entry name" value="RpiR-like"/>
</dbReference>
<evidence type="ECO:0000256" key="1">
    <source>
        <dbReference type="ARBA" id="ARBA00023015"/>
    </source>
</evidence>
<dbReference type="Gene3D" id="1.10.10.10">
    <property type="entry name" value="Winged helix-like DNA-binding domain superfamily/Winged helix DNA-binding domain"/>
    <property type="match status" value="1"/>
</dbReference>
<dbReference type="InterPro" id="IPR046348">
    <property type="entry name" value="SIS_dom_sf"/>
</dbReference>
<organism evidence="7 8">
    <name type="scientific">Phyllobacterium salinisoli</name>
    <dbReference type="NCBI Taxonomy" id="1899321"/>
    <lineage>
        <taxon>Bacteria</taxon>
        <taxon>Pseudomonadati</taxon>
        <taxon>Pseudomonadota</taxon>
        <taxon>Alphaproteobacteria</taxon>
        <taxon>Hyphomicrobiales</taxon>
        <taxon>Phyllobacteriaceae</taxon>
        <taxon>Phyllobacterium</taxon>
    </lineage>
</organism>
<dbReference type="GO" id="GO:0003700">
    <property type="term" value="F:DNA-binding transcription factor activity"/>
    <property type="evidence" value="ECO:0007669"/>
    <property type="project" value="InterPro"/>
</dbReference>
<feature type="region of interest" description="Disordered" evidence="4">
    <location>
        <begin position="289"/>
        <end position="320"/>
    </location>
</feature>
<proteinExistence type="predicted"/>
<evidence type="ECO:0000256" key="2">
    <source>
        <dbReference type="ARBA" id="ARBA00023125"/>
    </source>
</evidence>
<dbReference type="CDD" id="cd05013">
    <property type="entry name" value="SIS_RpiR"/>
    <property type="match status" value="1"/>
</dbReference>
<evidence type="ECO:0000256" key="4">
    <source>
        <dbReference type="SAM" id="MobiDB-lite"/>
    </source>
</evidence>
<name>A0A368JYD2_9HYPH</name>
<keyword evidence="8" id="KW-1185">Reference proteome</keyword>
<dbReference type="GO" id="GO:0003677">
    <property type="term" value="F:DNA binding"/>
    <property type="evidence" value="ECO:0007669"/>
    <property type="project" value="UniProtKB-KW"/>
</dbReference>
<reference evidence="7 8" key="1">
    <citation type="submission" date="2018-07" db="EMBL/GenBank/DDBJ databases">
        <title>The draft genome of Phyllobacterium salinisoli.</title>
        <authorList>
            <person name="Liu L."/>
            <person name="Li L."/>
            <person name="Zhang X."/>
            <person name="Liang L."/>
        </authorList>
    </citation>
    <scope>NUCLEOTIDE SEQUENCE [LARGE SCALE GENOMIC DNA]</scope>
    <source>
        <strain evidence="7 8">LLAN61</strain>
    </source>
</reference>
<dbReference type="GO" id="GO:0097367">
    <property type="term" value="F:carbohydrate derivative binding"/>
    <property type="evidence" value="ECO:0007669"/>
    <property type="project" value="InterPro"/>
</dbReference>
<gene>
    <name evidence="7" type="ORF">DUT91_19330</name>
</gene>
<dbReference type="InterPro" id="IPR009057">
    <property type="entry name" value="Homeodomain-like_sf"/>
</dbReference>
<dbReference type="Proteomes" id="UP000253420">
    <property type="component" value="Unassembled WGS sequence"/>
</dbReference>
<keyword evidence="1" id="KW-0805">Transcription regulation</keyword>